<dbReference type="AlphaFoldDB" id="A0AAW2FA92"/>
<name>A0AAW2FA92_9HYME</name>
<evidence type="ECO:0000313" key="1">
    <source>
        <dbReference type="EMBL" id="KAL0111449.1"/>
    </source>
</evidence>
<gene>
    <name evidence="1" type="ORF">PUN28_012975</name>
</gene>
<dbReference type="Proteomes" id="UP001430953">
    <property type="component" value="Unassembled WGS sequence"/>
</dbReference>
<proteinExistence type="predicted"/>
<organism evidence="1 2">
    <name type="scientific">Cardiocondyla obscurior</name>
    <dbReference type="NCBI Taxonomy" id="286306"/>
    <lineage>
        <taxon>Eukaryota</taxon>
        <taxon>Metazoa</taxon>
        <taxon>Ecdysozoa</taxon>
        <taxon>Arthropoda</taxon>
        <taxon>Hexapoda</taxon>
        <taxon>Insecta</taxon>
        <taxon>Pterygota</taxon>
        <taxon>Neoptera</taxon>
        <taxon>Endopterygota</taxon>
        <taxon>Hymenoptera</taxon>
        <taxon>Apocrita</taxon>
        <taxon>Aculeata</taxon>
        <taxon>Formicoidea</taxon>
        <taxon>Formicidae</taxon>
        <taxon>Myrmicinae</taxon>
        <taxon>Cardiocondyla</taxon>
    </lineage>
</organism>
<accession>A0AAW2FA92</accession>
<reference evidence="1 2" key="1">
    <citation type="submission" date="2023-03" db="EMBL/GenBank/DDBJ databases">
        <title>High recombination rates correlate with genetic variation in Cardiocondyla obscurior ants.</title>
        <authorList>
            <person name="Errbii M."/>
        </authorList>
    </citation>
    <scope>NUCLEOTIDE SEQUENCE [LARGE SCALE GENOMIC DNA]</scope>
    <source>
        <strain evidence="1">Alpha-2009</strain>
        <tissue evidence="1">Whole body</tissue>
    </source>
</reference>
<comment type="caution">
    <text evidence="1">The sequence shown here is derived from an EMBL/GenBank/DDBJ whole genome shotgun (WGS) entry which is preliminary data.</text>
</comment>
<keyword evidence="2" id="KW-1185">Reference proteome</keyword>
<evidence type="ECO:0000313" key="2">
    <source>
        <dbReference type="Proteomes" id="UP001430953"/>
    </source>
</evidence>
<sequence length="81" mass="9513">MHRTRFPPQRFALFLPNINMLKNKISYLLKYILPYLIQLINYPDLLSTRKLACELVISSILLFFHLVDVSIRLSFLSLSST</sequence>
<protein>
    <submittedName>
        <fullName evidence="1">Uncharacterized protein</fullName>
    </submittedName>
</protein>
<dbReference type="EMBL" id="JADYXP020000013">
    <property type="protein sequence ID" value="KAL0111449.1"/>
    <property type="molecule type" value="Genomic_DNA"/>
</dbReference>